<proteinExistence type="predicted"/>
<keyword evidence="2" id="KW-1185">Reference proteome</keyword>
<comment type="caution">
    <text evidence="1">The sequence shown here is derived from an EMBL/GenBank/DDBJ whole genome shotgun (WGS) entry which is preliminary data.</text>
</comment>
<accession>A0ABR4BRF8</accession>
<dbReference type="Proteomes" id="UP001595075">
    <property type="component" value="Unassembled WGS sequence"/>
</dbReference>
<evidence type="ECO:0000313" key="2">
    <source>
        <dbReference type="Proteomes" id="UP001595075"/>
    </source>
</evidence>
<protein>
    <recommendedName>
        <fullName evidence="3">F-box domain-containing protein</fullName>
    </recommendedName>
</protein>
<gene>
    <name evidence="1" type="ORF">VTL71DRAFT_9657</name>
</gene>
<reference evidence="1 2" key="1">
    <citation type="journal article" date="2024" name="Commun. Biol.">
        <title>Comparative genomic analysis of thermophilic fungi reveals convergent evolutionary adaptations and gene losses.</title>
        <authorList>
            <person name="Steindorff A.S."/>
            <person name="Aguilar-Pontes M.V."/>
            <person name="Robinson A.J."/>
            <person name="Andreopoulos B."/>
            <person name="LaButti K."/>
            <person name="Kuo A."/>
            <person name="Mondo S."/>
            <person name="Riley R."/>
            <person name="Otillar R."/>
            <person name="Haridas S."/>
            <person name="Lipzen A."/>
            <person name="Grimwood J."/>
            <person name="Schmutz J."/>
            <person name="Clum A."/>
            <person name="Reid I.D."/>
            <person name="Moisan M.C."/>
            <person name="Butler G."/>
            <person name="Nguyen T.T.M."/>
            <person name="Dewar K."/>
            <person name="Conant G."/>
            <person name="Drula E."/>
            <person name="Henrissat B."/>
            <person name="Hansel C."/>
            <person name="Singer S."/>
            <person name="Hutchinson M.I."/>
            <person name="de Vries R.P."/>
            <person name="Natvig D.O."/>
            <person name="Powell A.J."/>
            <person name="Tsang A."/>
            <person name="Grigoriev I.V."/>
        </authorList>
    </citation>
    <scope>NUCLEOTIDE SEQUENCE [LARGE SCALE GENOMIC DNA]</scope>
    <source>
        <strain evidence="1 2">CBS 494.80</strain>
    </source>
</reference>
<organism evidence="1 2">
    <name type="scientific">Oculimacula yallundae</name>
    <dbReference type="NCBI Taxonomy" id="86028"/>
    <lineage>
        <taxon>Eukaryota</taxon>
        <taxon>Fungi</taxon>
        <taxon>Dikarya</taxon>
        <taxon>Ascomycota</taxon>
        <taxon>Pezizomycotina</taxon>
        <taxon>Leotiomycetes</taxon>
        <taxon>Helotiales</taxon>
        <taxon>Ploettnerulaceae</taxon>
        <taxon>Oculimacula</taxon>
    </lineage>
</organism>
<evidence type="ECO:0000313" key="1">
    <source>
        <dbReference type="EMBL" id="KAL2060262.1"/>
    </source>
</evidence>
<dbReference type="EMBL" id="JAZHXI010000023">
    <property type="protein sequence ID" value="KAL2060262.1"/>
    <property type="molecule type" value="Genomic_DNA"/>
</dbReference>
<sequence length="302" mass="33943">MLFNCVSTIKNLVFSTDVRRRKDPMVSMPDDNPQEGSATAVDSIVNRFLELTAKQDYLKGSSHVATPVVLPDESTTMMSRIHLLDLPIDLIELLIREYLDITSNTCLGLTCKALFPITEYHFPFSANLHMRTAGTCLGHLLTTWMAPKYAFSHSWGKFLLKRAYKDDSAEIERKWKQKESWKKIRVLPDTAGAQVAYESEVLLRVSFLLCRRSSFVGRIAAQQAGFSSNARSGDDSWGEKSDLDLGSVQGGSGTPLESTQRILAASNWSISLLSHPRLHYMINTFVRLSALLFLLYVMNAVW</sequence>
<name>A0ABR4BRF8_9HELO</name>
<evidence type="ECO:0008006" key="3">
    <source>
        <dbReference type="Google" id="ProtNLM"/>
    </source>
</evidence>